<dbReference type="InterPro" id="IPR037278">
    <property type="entry name" value="ARFGAP/RecO"/>
</dbReference>
<dbReference type="RefSeq" id="WP_189531056.1">
    <property type="nucleotide sequence ID" value="NZ_BMYX01000002.1"/>
</dbReference>
<organism evidence="9 10">
    <name type="scientific">Paludibacterium paludis</name>
    <dbReference type="NCBI Taxonomy" id="1225769"/>
    <lineage>
        <taxon>Bacteria</taxon>
        <taxon>Pseudomonadati</taxon>
        <taxon>Pseudomonadota</taxon>
        <taxon>Betaproteobacteria</taxon>
        <taxon>Neisseriales</taxon>
        <taxon>Chromobacteriaceae</taxon>
        <taxon>Paludibacterium</taxon>
    </lineage>
</organism>
<dbReference type="InterPro" id="IPR022572">
    <property type="entry name" value="DNA_rep/recomb_RecO_N"/>
</dbReference>
<comment type="function">
    <text evidence="7">Involved in DNA repair and RecF pathway recombination.</text>
</comment>
<evidence type="ECO:0000313" key="9">
    <source>
        <dbReference type="EMBL" id="GGY06345.1"/>
    </source>
</evidence>
<protein>
    <recommendedName>
        <fullName evidence="2 7">DNA repair protein RecO</fullName>
    </recommendedName>
    <alternativeName>
        <fullName evidence="6 7">Recombination protein O</fullName>
    </alternativeName>
</protein>
<dbReference type="PANTHER" id="PTHR33991">
    <property type="entry name" value="DNA REPAIR PROTEIN RECO"/>
    <property type="match status" value="1"/>
</dbReference>
<keyword evidence="3 7" id="KW-0227">DNA damage</keyword>
<feature type="domain" description="DNA replication/recombination mediator RecO N-terminal" evidence="8">
    <location>
        <begin position="12"/>
        <end position="83"/>
    </location>
</feature>
<dbReference type="NCBIfam" id="TIGR00613">
    <property type="entry name" value="reco"/>
    <property type="match status" value="1"/>
</dbReference>
<dbReference type="SUPFAM" id="SSF57863">
    <property type="entry name" value="ArfGap/RecO-like zinc finger"/>
    <property type="match status" value="1"/>
</dbReference>
<dbReference type="EMBL" id="BMYX01000002">
    <property type="protein sequence ID" value="GGY06345.1"/>
    <property type="molecule type" value="Genomic_DNA"/>
</dbReference>
<reference evidence="9" key="2">
    <citation type="submission" date="2020-09" db="EMBL/GenBank/DDBJ databases">
        <authorList>
            <person name="Sun Q."/>
            <person name="Kim S."/>
        </authorList>
    </citation>
    <scope>NUCLEOTIDE SEQUENCE</scope>
    <source>
        <strain evidence="9">KCTC 32182</strain>
    </source>
</reference>
<evidence type="ECO:0000256" key="1">
    <source>
        <dbReference type="ARBA" id="ARBA00007452"/>
    </source>
</evidence>
<keyword evidence="5 7" id="KW-0234">DNA repair</keyword>
<comment type="caution">
    <text evidence="9">The sequence shown here is derived from an EMBL/GenBank/DDBJ whole genome shotgun (WGS) entry which is preliminary data.</text>
</comment>
<reference evidence="9" key="1">
    <citation type="journal article" date="2014" name="Int. J. Syst. Evol. Microbiol.">
        <title>Complete genome sequence of Corynebacterium casei LMG S-19264T (=DSM 44701T), isolated from a smear-ripened cheese.</title>
        <authorList>
            <consortium name="US DOE Joint Genome Institute (JGI-PGF)"/>
            <person name="Walter F."/>
            <person name="Albersmeier A."/>
            <person name="Kalinowski J."/>
            <person name="Ruckert C."/>
        </authorList>
    </citation>
    <scope>NUCLEOTIDE SEQUENCE</scope>
    <source>
        <strain evidence="9">KCTC 32182</strain>
    </source>
</reference>
<evidence type="ECO:0000256" key="6">
    <source>
        <dbReference type="ARBA" id="ARBA00033409"/>
    </source>
</evidence>
<dbReference type="Gene3D" id="1.20.1440.120">
    <property type="entry name" value="Recombination protein O, C-terminal domain"/>
    <property type="match status" value="1"/>
</dbReference>
<dbReference type="InterPro" id="IPR012340">
    <property type="entry name" value="NA-bd_OB-fold"/>
</dbReference>
<dbReference type="Gene3D" id="2.40.50.140">
    <property type="entry name" value="Nucleic acid-binding proteins"/>
    <property type="match status" value="1"/>
</dbReference>
<dbReference type="HAMAP" id="MF_00201">
    <property type="entry name" value="RecO"/>
    <property type="match status" value="1"/>
</dbReference>
<keyword evidence="10" id="KW-1185">Reference proteome</keyword>
<gene>
    <name evidence="7 9" type="primary">recO</name>
    <name evidence="9" type="ORF">GCM10011289_06020</name>
</gene>
<evidence type="ECO:0000256" key="4">
    <source>
        <dbReference type="ARBA" id="ARBA00023172"/>
    </source>
</evidence>
<dbReference type="Proteomes" id="UP000645257">
    <property type="component" value="Unassembled WGS sequence"/>
</dbReference>
<comment type="similarity">
    <text evidence="1 7">Belongs to the RecO family.</text>
</comment>
<dbReference type="GO" id="GO:0043590">
    <property type="term" value="C:bacterial nucleoid"/>
    <property type="evidence" value="ECO:0007669"/>
    <property type="project" value="TreeGrafter"/>
</dbReference>
<dbReference type="AlphaFoldDB" id="A0A918NY70"/>
<dbReference type="GO" id="GO:0006310">
    <property type="term" value="P:DNA recombination"/>
    <property type="evidence" value="ECO:0007669"/>
    <property type="project" value="UniProtKB-UniRule"/>
</dbReference>
<keyword evidence="4 7" id="KW-0233">DNA recombination</keyword>
<dbReference type="Pfam" id="PF11967">
    <property type="entry name" value="RecO_N"/>
    <property type="match status" value="1"/>
</dbReference>
<evidence type="ECO:0000256" key="2">
    <source>
        <dbReference type="ARBA" id="ARBA00021310"/>
    </source>
</evidence>
<dbReference type="InterPro" id="IPR003717">
    <property type="entry name" value="RecO"/>
</dbReference>
<evidence type="ECO:0000313" key="10">
    <source>
        <dbReference type="Proteomes" id="UP000645257"/>
    </source>
</evidence>
<sequence>MSSHASSGKIDRQPGYILHAQPYRETSLLLDVFTRDHGRVALVARGARRPRAELRGLLLPLQPLELSWFGKNEVRTLHSADWTGGVPQLAGLALISGFYLNELVVRLTARDDPHPDLWPVFDRAVRSLAGSRPLAETLRVFELGLISSLGYAPELRQDCHGAAVRADAVYVCRSGHAPEPGTDMPPPPQSAEIAGATLLAMANNDFSDELTRRQARGLMRLILSDLLGGGRLATRDLLQALSFSGEPNDIKE</sequence>
<dbReference type="InterPro" id="IPR042242">
    <property type="entry name" value="RecO_C"/>
</dbReference>
<evidence type="ECO:0000256" key="7">
    <source>
        <dbReference type="HAMAP-Rule" id="MF_00201"/>
    </source>
</evidence>
<evidence type="ECO:0000256" key="3">
    <source>
        <dbReference type="ARBA" id="ARBA00022763"/>
    </source>
</evidence>
<dbReference type="GO" id="GO:0006302">
    <property type="term" value="P:double-strand break repair"/>
    <property type="evidence" value="ECO:0007669"/>
    <property type="project" value="TreeGrafter"/>
</dbReference>
<dbReference type="PANTHER" id="PTHR33991:SF1">
    <property type="entry name" value="DNA REPAIR PROTEIN RECO"/>
    <property type="match status" value="1"/>
</dbReference>
<dbReference type="SUPFAM" id="SSF50249">
    <property type="entry name" value="Nucleic acid-binding proteins"/>
    <property type="match status" value="1"/>
</dbReference>
<evidence type="ECO:0000259" key="8">
    <source>
        <dbReference type="Pfam" id="PF11967"/>
    </source>
</evidence>
<name>A0A918NY70_9NEIS</name>
<evidence type="ECO:0000256" key="5">
    <source>
        <dbReference type="ARBA" id="ARBA00023204"/>
    </source>
</evidence>
<proteinExistence type="inferred from homology"/>
<accession>A0A918NY70</accession>
<dbReference type="Pfam" id="PF02565">
    <property type="entry name" value="RecO_C"/>
    <property type="match status" value="1"/>
</dbReference>